<accession>A0A942TNR6</accession>
<evidence type="ECO:0000313" key="2">
    <source>
        <dbReference type="EMBL" id="MBS4200082.1"/>
    </source>
</evidence>
<evidence type="ECO:0000256" key="1">
    <source>
        <dbReference type="SAM" id="Coils"/>
    </source>
</evidence>
<dbReference type="EMBL" id="JAGYPJ010000001">
    <property type="protein sequence ID" value="MBS4200082.1"/>
    <property type="molecule type" value="Genomic_DNA"/>
</dbReference>
<keyword evidence="3" id="KW-1185">Reference proteome</keyword>
<gene>
    <name evidence="2" type="ORF">KHA93_10480</name>
</gene>
<comment type="caution">
    <text evidence="2">The sequence shown here is derived from an EMBL/GenBank/DDBJ whole genome shotgun (WGS) entry which is preliminary data.</text>
</comment>
<dbReference type="Proteomes" id="UP000682713">
    <property type="component" value="Unassembled WGS sequence"/>
</dbReference>
<feature type="coiled-coil region" evidence="1">
    <location>
        <begin position="46"/>
        <end position="81"/>
    </location>
</feature>
<evidence type="ECO:0000313" key="3">
    <source>
        <dbReference type="Proteomes" id="UP000682713"/>
    </source>
</evidence>
<protein>
    <submittedName>
        <fullName evidence="2">YtzC family protein</fullName>
    </submittedName>
</protein>
<reference evidence="2 3" key="1">
    <citation type="submission" date="2021-05" db="EMBL/GenBank/DDBJ databases">
        <title>Novel Bacillus species.</title>
        <authorList>
            <person name="Liu G."/>
        </authorList>
    </citation>
    <scope>NUCLEOTIDE SEQUENCE [LARGE SCALE GENOMIC DNA]</scope>
    <source>
        <strain evidence="2 3">FJAT-49732</strain>
    </source>
</reference>
<keyword evidence="1" id="KW-0175">Coiled coil</keyword>
<dbReference type="Pfam" id="PF10732">
    <property type="entry name" value="DUF2524"/>
    <property type="match status" value="1"/>
</dbReference>
<dbReference type="InterPro" id="IPR019668">
    <property type="entry name" value="Uncharacterised_YtzC"/>
</dbReference>
<sequence length="96" mass="11357">MATRQSIEDCINRCEAAILYANDQFTEAKKQEHYYDVEFSEAQQGLENAVLELEKLTDSSNAQQREQLHRIRLKVQQLQNKLILQDHDHPLYSTWH</sequence>
<dbReference type="AlphaFoldDB" id="A0A942TNR6"/>
<organism evidence="2 3">
    <name type="scientific">Lederbergia citrisecunda</name>
    <dbReference type="NCBI Taxonomy" id="2833583"/>
    <lineage>
        <taxon>Bacteria</taxon>
        <taxon>Bacillati</taxon>
        <taxon>Bacillota</taxon>
        <taxon>Bacilli</taxon>
        <taxon>Bacillales</taxon>
        <taxon>Bacillaceae</taxon>
        <taxon>Lederbergia</taxon>
    </lineage>
</organism>
<proteinExistence type="predicted"/>
<name>A0A942TNR6_9BACI</name>
<dbReference type="RefSeq" id="WP_213110696.1">
    <property type="nucleotide sequence ID" value="NZ_JAGYPJ010000001.1"/>
</dbReference>